<name>A0A915DWW4_9BILA</name>
<keyword evidence="1" id="KW-1185">Reference proteome</keyword>
<sequence>MNVNEFGQAASSSLLNCEEIAEVFLHLTVKPRPYCRYPSGFRCFSRSKHTVTRFSALSSKRCSKRENKICFTASRDLLISGLGIYGIAPVEIQLASVVDPCTYGSSVCHSATNNVVLTGLMGDSTLVWPTLRSQSSAQPTPPMLLLSALLAKQSYRNAYGNDDGGKAEGQIPSLHFLVPWPQNQKMQ</sequence>
<dbReference type="Gene3D" id="2.60.120.820">
    <property type="entry name" value="PHR domain"/>
    <property type="match status" value="1"/>
</dbReference>
<evidence type="ECO:0000313" key="2">
    <source>
        <dbReference type="WBParaSite" id="jg23816"/>
    </source>
</evidence>
<organism evidence="1 2">
    <name type="scientific">Ditylenchus dipsaci</name>
    <dbReference type="NCBI Taxonomy" id="166011"/>
    <lineage>
        <taxon>Eukaryota</taxon>
        <taxon>Metazoa</taxon>
        <taxon>Ecdysozoa</taxon>
        <taxon>Nematoda</taxon>
        <taxon>Chromadorea</taxon>
        <taxon>Rhabditida</taxon>
        <taxon>Tylenchina</taxon>
        <taxon>Tylenchomorpha</taxon>
        <taxon>Sphaerularioidea</taxon>
        <taxon>Anguinidae</taxon>
        <taxon>Anguininae</taxon>
        <taxon>Ditylenchus</taxon>
    </lineage>
</organism>
<protein>
    <submittedName>
        <fullName evidence="2">Uncharacterized protein</fullName>
    </submittedName>
</protein>
<accession>A0A915DWW4</accession>
<dbReference type="Proteomes" id="UP000887574">
    <property type="component" value="Unplaced"/>
</dbReference>
<dbReference type="WBParaSite" id="jg23816">
    <property type="protein sequence ID" value="jg23816"/>
    <property type="gene ID" value="jg23816"/>
</dbReference>
<dbReference type="AlphaFoldDB" id="A0A915DWW4"/>
<proteinExistence type="predicted"/>
<evidence type="ECO:0000313" key="1">
    <source>
        <dbReference type="Proteomes" id="UP000887574"/>
    </source>
</evidence>
<reference evidence="2" key="1">
    <citation type="submission" date="2022-11" db="UniProtKB">
        <authorList>
            <consortium name="WormBaseParasite"/>
        </authorList>
    </citation>
    <scope>IDENTIFICATION</scope>
</reference>
<dbReference type="InterPro" id="IPR038648">
    <property type="entry name" value="PHR_sf"/>
</dbReference>